<comment type="similarity">
    <text evidence="1">Belongs to the LysR transcriptional regulatory family.</text>
</comment>
<dbReference type="PROSITE" id="PS50931">
    <property type="entry name" value="HTH_LYSR"/>
    <property type="match status" value="1"/>
</dbReference>
<name>A0A4R2EBP8_9BACT</name>
<evidence type="ECO:0000259" key="5">
    <source>
        <dbReference type="PROSITE" id="PS50931"/>
    </source>
</evidence>
<comment type="caution">
    <text evidence="6">The sequence shown here is derived from an EMBL/GenBank/DDBJ whole genome shotgun (WGS) entry which is preliminary data.</text>
</comment>
<dbReference type="InterPro" id="IPR000847">
    <property type="entry name" value="LysR_HTH_N"/>
</dbReference>
<keyword evidence="3 6" id="KW-0238">DNA-binding</keyword>
<sequence length="297" mass="34092">MVNYEWYRTFKAIYESGTLTGAAQVLFASQPGVSLHLNSLEAYVGFKLFERKARRMIPTERGKVLYAFLQEPLSRLEEAEKVFKRSTNDATPTVSIGMCFETFQYSLEKHISSLPFNLVVQFGHYIDLLEKLEKGIVDIVITPNKDESRPILFEPFSEERIALICGSNTITDGFIELIKSKNHENIQLWLKQQKWFGTTGEMEHLNQFWQANFAQRPNFRPNFIVPNINSIVRCLSSASGLAVIPTFLCKKEVENGQISILWEGYAPYVNTIYFATVKGCVRQHEIESIKGILREEM</sequence>
<dbReference type="PRINTS" id="PR00039">
    <property type="entry name" value="HTHLYSR"/>
</dbReference>
<dbReference type="OrthoDB" id="9785745at2"/>
<dbReference type="GO" id="GO:0000976">
    <property type="term" value="F:transcription cis-regulatory region binding"/>
    <property type="evidence" value="ECO:0007669"/>
    <property type="project" value="TreeGrafter"/>
</dbReference>
<evidence type="ECO:0000256" key="4">
    <source>
        <dbReference type="ARBA" id="ARBA00023163"/>
    </source>
</evidence>
<dbReference type="InterPro" id="IPR036390">
    <property type="entry name" value="WH_DNA-bd_sf"/>
</dbReference>
<organism evidence="6 7">
    <name type="scientific">Acetobacteroides hydrogenigenes</name>
    <dbReference type="NCBI Taxonomy" id="979970"/>
    <lineage>
        <taxon>Bacteria</taxon>
        <taxon>Pseudomonadati</taxon>
        <taxon>Bacteroidota</taxon>
        <taxon>Bacteroidia</taxon>
        <taxon>Bacteroidales</taxon>
        <taxon>Rikenellaceae</taxon>
        <taxon>Acetobacteroides</taxon>
    </lineage>
</organism>
<reference evidence="6 7" key="1">
    <citation type="submission" date="2019-03" db="EMBL/GenBank/DDBJ databases">
        <title>Genomic Encyclopedia of Archaeal and Bacterial Type Strains, Phase II (KMG-II): from individual species to whole genera.</title>
        <authorList>
            <person name="Goeker M."/>
        </authorList>
    </citation>
    <scope>NUCLEOTIDE SEQUENCE [LARGE SCALE GENOMIC DNA]</scope>
    <source>
        <strain evidence="6 7">RL-C</strain>
    </source>
</reference>
<keyword evidence="4" id="KW-0804">Transcription</keyword>
<protein>
    <submittedName>
        <fullName evidence="6">DNA-binding transcriptional LysR family regulator</fullName>
    </submittedName>
</protein>
<evidence type="ECO:0000256" key="2">
    <source>
        <dbReference type="ARBA" id="ARBA00023015"/>
    </source>
</evidence>
<dbReference type="PANTHER" id="PTHR30126:SF40">
    <property type="entry name" value="HTH-TYPE TRANSCRIPTIONAL REGULATOR GLTR"/>
    <property type="match status" value="1"/>
</dbReference>
<keyword evidence="7" id="KW-1185">Reference proteome</keyword>
<evidence type="ECO:0000313" key="7">
    <source>
        <dbReference type="Proteomes" id="UP000294830"/>
    </source>
</evidence>
<dbReference type="Proteomes" id="UP000294830">
    <property type="component" value="Unassembled WGS sequence"/>
</dbReference>
<dbReference type="GO" id="GO:0003700">
    <property type="term" value="F:DNA-binding transcription factor activity"/>
    <property type="evidence" value="ECO:0007669"/>
    <property type="project" value="InterPro"/>
</dbReference>
<dbReference type="SUPFAM" id="SSF46785">
    <property type="entry name" value="Winged helix' DNA-binding domain"/>
    <property type="match status" value="1"/>
</dbReference>
<dbReference type="PANTHER" id="PTHR30126">
    <property type="entry name" value="HTH-TYPE TRANSCRIPTIONAL REGULATOR"/>
    <property type="match status" value="1"/>
</dbReference>
<evidence type="ECO:0000256" key="1">
    <source>
        <dbReference type="ARBA" id="ARBA00009437"/>
    </source>
</evidence>
<dbReference type="InterPro" id="IPR036388">
    <property type="entry name" value="WH-like_DNA-bd_sf"/>
</dbReference>
<dbReference type="Gene3D" id="3.40.190.10">
    <property type="entry name" value="Periplasmic binding protein-like II"/>
    <property type="match status" value="2"/>
</dbReference>
<evidence type="ECO:0000256" key="3">
    <source>
        <dbReference type="ARBA" id="ARBA00023125"/>
    </source>
</evidence>
<dbReference type="EMBL" id="SLWB01000011">
    <property type="protein sequence ID" value="TCN65355.1"/>
    <property type="molecule type" value="Genomic_DNA"/>
</dbReference>
<dbReference type="Pfam" id="PF00126">
    <property type="entry name" value="HTH_1"/>
    <property type="match status" value="1"/>
</dbReference>
<gene>
    <name evidence="6" type="ORF">CLV25_11134</name>
</gene>
<dbReference type="SUPFAM" id="SSF53850">
    <property type="entry name" value="Periplasmic binding protein-like II"/>
    <property type="match status" value="1"/>
</dbReference>
<accession>A0A4R2EBP8</accession>
<proteinExistence type="inferred from homology"/>
<evidence type="ECO:0000313" key="6">
    <source>
        <dbReference type="EMBL" id="TCN65355.1"/>
    </source>
</evidence>
<keyword evidence="2" id="KW-0805">Transcription regulation</keyword>
<dbReference type="InterPro" id="IPR005119">
    <property type="entry name" value="LysR_subst-bd"/>
</dbReference>
<dbReference type="AlphaFoldDB" id="A0A4R2EBP8"/>
<dbReference type="Gene3D" id="1.10.10.10">
    <property type="entry name" value="Winged helix-like DNA-binding domain superfamily/Winged helix DNA-binding domain"/>
    <property type="match status" value="1"/>
</dbReference>
<feature type="domain" description="HTH lysR-type" evidence="5">
    <location>
        <begin position="2"/>
        <end position="59"/>
    </location>
</feature>
<dbReference type="RefSeq" id="WP_131839737.1">
    <property type="nucleotide sequence ID" value="NZ_SLWB01000011.1"/>
</dbReference>
<dbReference type="Pfam" id="PF03466">
    <property type="entry name" value="LysR_substrate"/>
    <property type="match status" value="1"/>
</dbReference>